<gene>
    <name evidence="3" type="ORF">VTJ49DRAFT_7254</name>
</gene>
<sequence>MARAAFFRLTLPVILCGCIYQTLTAPIPPPVDDDGAHPYLVPGPDSIPTPDAVPTDEAEDVDIIDDLSRTASWLQDPKLLDGLRKLLDIIDSHTERMRDGGCGGCGGGGRVNTAANNTANALTGGGVEEEEEGIEYTNPNCDPDPLDLLQGLPPRPRPQPPQNEVQVSSDDRGSIHITCKGISVCNPVTVVHSKDGKSISLDALGSSDGRSWWRGRRRKKKKEKDRGKVGGSRWRSALRKWKWWFSSFEDESWDE</sequence>
<accession>A0ABR3VHR1</accession>
<dbReference type="EMBL" id="JAZGSY010000081">
    <property type="protein sequence ID" value="KAL1841252.1"/>
    <property type="molecule type" value="Genomic_DNA"/>
</dbReference>
<feature type="signal peptide" evidence="2">
    <location>
        <begin position="1"/>
        <end position="24"/>
    </location>
</feature>
<feature type="chain" id="PRO_5045364078" evidence="2">
    <location>
        <begin position="25"/>
        <end position="255"/>
    </location>
</feature>
<keyword evidence="4" id="KW-1185">Reference proteome</keyword>
<reference evidence="3 4" key="1">
    <citation type="journal article" date="2024" name="Commun. Biol.">
        <title>Comparative genomic analysis of thermophilic fungi reveals convergent evolutionary adaptations and gene losses.</title>
        <authorList>
            <person name="Steindorff A.S."/>
            <person name="Aguilar-Pontes M.V."/>
            <person name="Robinson A.J."/>
            <person name="Andreopoulos B."/>
            <person name="LaButti K."/>
            <person name="Kuo A."/>
            <person name="Mondo S."/>
            <person name="Riley R."/>
            <person name="Otillar R."/>
            <person name="Haridas S."/>
            <person name="Lipzen A."/>
            <person name="Grimwood J."/>
            <person name="Schmutz J."/>
            <person name="Clum A."/>
            <person name="Reid I.D."/>
            <person name="Moisan M.C."/>
            <person name="Butler G."/>
            <person name="Nguyen T.T.M."/>
            <person name="Dewar K."/>
            <person name="Conant G."/>
            <person name="Drula E."/>
            <person name="Henrissat B."/>
            <person name="Hansel C."/>
            <person name="Singer S."/>
            <person name="Hutchinson M.I."/>
            <person name="de Vries R.P."/>
            <person name="Natvig D.O."/>
            <person name="Powell A.J."/>
            <person name="Tsang A."/>
            <person name="Grigoriev I.V."/>
        </authorList>
    </citation>
    <scope>NUCLEOTIDE SEQUENCE [LARGE SCALE GENOMIC DNA]</scope>
    <source>
        <strain evidence="3 4">CBS 620.91</strain>
    </source>
</reference>
<evidence type="ECO:0000256" key="2">
    <source>
        <dbReference type="SAM" id="SignalP"/>
    </source>
</evidence>
<evidence type="ECO:0000256" key="1">
    <source>
        <dbReference type="SAM" id="MobiDB-lite"/>
    </source>
</evidence>
<protein>
    <submittedName>
        <fullName evidence="3">Uncharacterized protein</fullName>
    </submittedName>
</protein>
<evidence type="ECO:0000313" key="4">
    <source>
        <dbReference type="Proteomes" id="UP001583172"/>
    </source>
</evidence>
<feature type="region of interest" description="Disordered" evidence="1">
    <location>
        <begin position="127"/>
        <end position="170"/>
    </location>
</feature>
<evidence type="ECO:0000313" key="3">
    <source>
        <dbReference type="EMBL" id="KAL1841252.1"/>
    </source>
</evidence>
<name>A0ABR3VHR1_HUMIN</name>
<keyword evidence="2" id="KW-0732">Signal</keyword>
<organism evidence="3 4">
    <name type="scientific">Humicola insolens</name>
    <name type="common">Soft-rot fungus</name>
    <dbReference type="NCBI Taxonomy" id="85995"/>
    <lineage>
        <taxon>Eukaryota</taxon>
        <taxon>Fungi</taxon>
        <taxon>Dikarya</taxon>
        <taxon>Ascomycota</taxon>
        <taxon>Pezizomycotina</taxon>
        <taxon>Sordariomycetes</taxon>
        <taxon>Sordariomycetidae</taxon>
        <taxon>Sordariales</taxon>
        <taxon>Chaetomiaceae</taxon>
        <taxon>Mycothermus</taxon>
    </lineage>
</organism>
<dbReference type="Proteomes" id="UP001583172">
    <property type="component" value="Unassembled WGS sequence"/>
</dbReference>
<comment type="caution">
    <text evidence="3">The sequence shown here is derived from an EMBL/GenBank/DDBJ whole genome shotgun (WGS) entry which is preliminary data.</text>
</comment>
<proteinExistence type="predicted"/>